<dbReference type="GO" id="GO:0005819">
    <property type="term" value="C:spindle"/>
    <property type="evidence" value="ECO:0007669"/>
    <property type="project" value="UniProtKB-SubCell"/>
</dbReference>
<dbReference type="Pfam" id="PF25762">
    <property type="entry name" value="HAUS1"/>
    <property type="match status" value="1"/>
</dbReference>
<proteinExistence type="inferred from homology"/>
<dbReference type="GO" id="GO:0005874">
    <property type="term" value="C:microtubule"/>
    <property type="evidence" value="ECO:0007669"/>
    <property type="project" value="UniProtKB-KW"/>
</dbReference>
<keyword evidence="7 10" id="KW-0175">Coiled coil</keyword>
<evidence type="ECO:0000256" key="3">
    <source>
        <dbReference type="ARBA" id="ARBA00022490"/>
    </source>
</evidence>
<evidence type="ECO:0000256" key="2">
    <source>
        <dbReference type="ARBA" id="ARBA00005479"/>
    </source>
</evidence>
<keyword evidence="6" id="KW-0498">Mitosis</keyword>
<keyword evidence="9" id="KW-0131">Cell cycle</keyword>
<keyword evidence="13" id="KW-1185">Reference proteome</keyword>
<evidence type="ECO:0000256" key="10">
    <source>
        <dbReference type="SAM" id="Coils"/>
    </source>
</evidence>
<dbReference type="GO" id="GO:0005829">
    <property type="term" value="C:cytosol"/>
    <property type="evidence" value="ECO:0007669"/>
    <property type="project" value="TreeGrafter"/>
</dbReference>
<dbReference type="GO" id="GO:0051301">
    <property type="term" value="P:cell division"/>
    <property type="evidence" value="ECO:0007669"/>
    <property type="project" value="UniProtKB-KW"/>
</dbReference>
<keyword evidence="8" id="KW-0206">Cytoskeleton</keyword>
<evidence type="ECO:0000313" key="13">
    <source>
        <dbReference type="Proteomes" id="UP000799428"/>
    </source>
</evidence>
<comment type="similarity">
    <text evidence="2">Belongs to the HAUS1 family.</text>
</comment>
<keyword evidence="3" id="KW-0963">Cytoplasm</keyword>
<dbReference type="Proteomes" id="UP000799428">
    <property type="component" value="Unassembled WGS sequence"/>
</dbReference>
<keyword evidence="4" id="KW-0132">Cell division</keyword>
<evidence type="ECO:0000256" key="6">
    <source>
        <dbReference type="ARBA" id="ARBA00022776"/>
    </source>
</evidence>
<dbReference type="GO" id="GO:0070652">
    <property type="term" value="C:HAUS complex"/>
    <property type="evidence" value="ECO:0007669"/>
    <property type="project" value="InterPro"/>
</dbReference>
<dbReference type="PANTHER" id="PTHR31570:SF1">
    <property type="entry name" value="HAUS AUGMIN-LIKE COMPLEX SUBUNIT 1"/>
    <property type="match status" value="1"/>
</dbReference>
<keyword evidence="5" id="KW-0493">Microtubule</keyword>
<dbReference type="OrthoDB" id="5372507at2759"/>
<evidence type="ECO:0000256" key="4">
    <source>
        <dbReference type="ARBA" id="ARBA00022618"/>
    </source>
</evidence>
<evidence type="ECO:0000313" key="12">
    <source>
        <dbReference type="EMBL" id="KAF2707446.1"/>
    </source>
</evidence>
<reference evidence="12" key="1">
    <citation type="journal article" date="2020" name="Stud. Mycol.">
        <title>101 Dothideomycetes genomes: a test case for predicting lifestyles and emergence of pathogens.</title>
        <authorList>
            <person name="Haridas S."/>
            <person name="Albert R."/>
            <person name="Binder M."/>
            <person name="Bloem J."/>
            <person name="Labutti K."/>
            <person name="Salamov A."/>
            <person name="Andreopoulos B."/>
            <person name="Baker S."/>
            <person name="Barry K."/>
            <person name="Bills G."/>
            <person name="Bluhm B."/>
            <person name="Cannon C."/>
            <person name="Castanera R."/>
            <person name="Culley D."/>
            <person name="Daum C."/>
            <person name="Ezra D."/>
            <person name="Gonzalez J."/>
            <person name="Henrissat B."/>
            <person name="Kuo A."/>
            <person name="Liang C."/>
            <person name="Lipzen A."/>
            <person name="Lutzoni F."/>
            <person name="Magnuson J."/>
            <person name="Mondo S."/>
            <person name="Nolan M."/>
            <person name="Ohm R."/>
            <person name="Pangilinan J."/>
            <person name="Park H.-J."/>
            <person name="Ramirez L."/>
            <person name="Alfaro M."/>
            <person name="Sun H."/>
            <person name="Tritt A."/>
            <person name="Yoshinaga Y."/>
            <person name="Zwiers L.-H."/>
            <person name="Turgeon B."/>
            <person name="Goodwin S."/>
            <person name="Spatafora J."/>
            <person name="Crous P."/>
            <person name="Grigoriev I."/>
        </authorList>
    </citation>
    <scope>NUCLEOTIDE SEQUENCE</scope>
    <source>
        <strain evidence="12">CBS 279.74</strain>
    </source>
</reference>
<evidence type="ECO:0000256" key="1">
    <source>
        <dbReference type="ARBA" id="ARBA00004186"/>
    </source>
</evidence>
<name>A0A6G1K3K2_9PLEO</name>
<feature type="coiled-coil region" evidence="10">
    <location>
        <begin position="244"/>
        <end position="295"/>
    </location>
</feature>
<accession>A0A6G1K3K2</accession>
<organism evidence="12 13">
    <name type="scientific">Pleomassaria siparia CBS 279.74</name>
    <dbReference type="NCBI Taxonomy" id="1314801"/>
    <lineage>
        <taxon>Eukaryota</taxon>
        <taxon>Fungi</taxon>
        <taxon>Dikarya</taxon>
        <taxon>Ascomycota</taxon>
        <taxon>Pezizomycotina</taxon>
        <taxon>Dothideomycetes</taxon>
        <taxon>Pleosporomycetidae</taxon>
        <taxon>Pleosporales</taxon>
        <taxon>Pleomassariaceae</taxon>
        <taxon>Pleomassaria</taxon>
    </lineage>
</organism>
<dbReference type="EMBL" id="MU005774">
    <property type="protein sequence ID" value="KAF2707446.1"/>
    <property type="molecule type" value="Genomic_DNA"/>
</dbReference>
<evidence type="ECO:0000256" key="9">
    <source>
        <dbReference type="ARBA" id="ARBA00023306"/>
    </source>
</evidence>
<sequence length="305" mass="34313">MDSLTPSDLFSPSKARQQRAQAQDWAHIDTWLQYKYSGRTIPTFERNDETLKVLRELSMANERADEEKTMQERLEREALKELSERVVNEEDSRLLDALSAALTPTGAASLHALASTSIALQTSTHSPEALAHALIHHTSVSQALSNQLLHIQTLQAYLSKQQSLLRMQLQELQSNPAFSPSSTLQRQTADQVRQTKHLRAKIREYEDKLSSLQLTQQKRHRSGSSTSGIGRGADIGSAEAIAEMLEQQKGLQELRHRVEELEKEVEVFGGLPADKESARKEVGRLEVEMDKVRRKRDALFEGLVG</sequence>
<evidence type="ECO:0000256" key="11">
    <source>
        <dbReference type="SAM" id="MobiDB-lite"/>
    </source>
</evidence>
<evidence type="ECO:0000256" key="5">
    <source>
        <dbReference type="ARBA" id="ARBA00022701"/>
    </source>
</evidence>
<dbReference type="PANTHER" id="PTHR31570">
    <property type="entry name" value="HAUS AUGMIN-LIKE COMPLEX SUBUNIT 1"/>
    <property type="match status" value="1"/>
</dbReference>
<evidence type="ECO:0000256" key="8">
    <source>
        <dbReference type="ARBA" id="ARBA00023212"/>
    </source>
</evidence>
<dbReference type="GO" id="GO:0051225">
    <property type="term" value="P:spindle assembly"/>
    <property type="evidence" value="ECO:0007669"/>
    <property type="project" value="InterPro"/>
</dbReference>
<protein>
    <recommendedName>
        <fullName evidence="14">HAUS augmin-like complex subunit 1</fullName>
    </recommendedName>
</protein>
<evidence type="ECO:0000256" key="7">
    <source>
        <dbReference type="ARBA" id="ARBA00023054"/>
    </source>
</evidence>
<gene>
    <name evidence="12" type="ORF">K504DRAFT_492915</name>
</gene>
<feature type="region of interest" description="Disordered" evidence="11">
    <location>
        <begin position="210"/>
        <end position="233"/>
    </location>
</feature>
<evidence type="ECO:0008006" key="14">
    <source>
        <dbReference type="Google" id="ProtNLM"/>
    </source>
</evidence>
<comment type="subcellular location">
    <subcellularLocation>
        <location evidence="1">Cytoplasm</location>
        <location evidence="1">Cytoskeleton</location>
        <location evidence="1">Spindle</location>
    </subcellularLocation>
</comment>
<dbReference type="InterPro" id="IPR026243">
    <property type="entry name" value="HAUS1"/>
</dbReference>
<dbReference type="AlphaFoldDB" id="A0A6G1K3K2"/>
<feature type="coiled-coil region" evidence="10">
    <location>
        <begin position="47"/>
        <end position="77"/>
    </location>
</feature>